<keyword evidence="2" id="KW-1185">Reference proteome</keyword>
<reference evidence="1" key="2">
    <citation type="submission" date="2020-11" db="EMBL/GenBank/DDBJ databases">
        <authorList>
            <person name="McCartney M.A."/>
            <person name="Auch B."/>
            <person name="Kono T."/>
            <person name="Mallez S."/>
            <person name="Becker A."/>
            <person name="Gohl D.M."/>
            <person name="Silverstein K.A.T."/>
            <person name="Koren S."/>
            <person name="Bechman K.B."/>
            <person name="Herman A."/>
            <person name="Abrahante J.E."/>
            <person name="Garbe J."/>
        </authorList>
    </citation>
    <scope>NUCLEOTIDE SEQUENCE</scope>
    <source>
        <strain evidence="1">Duluth1</strain>
        <tissue evidence="1">Whole animal</tissue>
    </source>
</reference>
<evidence type="ECO:0000313" key="1">
    <source>
        <dbReference type="EMBL" id="KAH3851761.1"/>
    </source>
</evidence>
<protein>
    <submittedName>
        <fullName evidence="1">Uncharacterized protein</fullName>
    </submittedName>
</protein>
<name>A0A9D4R1P1_DREPO</name>
<evidence type="ECO:0000313" key="2">
    <source>
        <dbReference type="Proteomes" id="UP000828390"/>
    </source>
</evidence>
<sequence length="122" mass="13395">MDSTIFRSLTGNVTGHIMTDLFTWQQSPVIARSGSVTSYQSPGFTLCFHRSYVAPRVSSTLPSCKPLAMTPSNPILYGFNSLQDTLSLSILMFYWRPLVSKSSPLSRSMVDFPPQLILSGAG</sequence>
<gene>
    <name evidence="1" type="ORF">DPMN_094246</name>
</gene>
<dbReference type="Proteomes" id="UP000828390">
    <property type="component" value="Unassembled WGS sequence"/>
</dbReference>
<comment type="caution">
    <text evidence="1">The sequence shown here is derived from an EMBL/GenBank/DDBJ whole genome shotgun (WGS) entry which is preliminary data.</text>
</comment>
<dbReference type="EMBL" id="JAIWYP010000003">
    <property type="protein sequence ID" value="KAH3851761.1"/>
    <property type="molecule type" value="Genomic_DNA"/>
</dbReference>
<reference evidence="1" key="1">
    <citation type="journal article" date="2019" name="bioRxiv">
        <title>The Genome of the Zebra Mussel, Dreissena polymorpha: A Resource for Invasive Species Research.</title>
        <authorList>
            <person name="McCartney M.A."/>
            <person name="Auch B."/>
            <person name="Kono T."/>
            <person name="Mallez S."/>
            <person name="Zhang Y."/>
            <person name="Obille A."/>
            <person name="Becker A."/>
            <person name="Abrahante J.E."/>
            <person name="Garbe J."/>
            <person name="Badalamenti J.P."/>
            <person name="Herman A."/>
            <person name="Mangelson H."/>
            <person name="Liachko I."/>
            <person name="Sullivan S."/>
            <person name="Sone E.D."/>
            <person name="Koren S."/>
            <person name="Silverstein K.A.T."/>
            <person name="Beckman K.B."/>
            <person name="Gohl D.M."/>
        </authorList>
    </citation>
    <scope>NUCLEOTIDE SEQUENCE</scope>
    <source>
        <strain evidence="1">Duluth1</strain>
        <tissue evidence="1">Whole animal</tissue>
    </source>
</reference>
<accession>A0A9D4R1P1</accession>
<proteinExistence type="predicted"/>
<organism evidence="1 2">
    <name type="scientific">Dreissena polymorpha</name>
    <name type="common">Zebra mussel</name>
    <name type="synonym">Mytilus polymorpha</name>
    <dbReference type="NCBI Taxonomy" id="45954"/>
    <lineage>
        <taxon>Eukaryota</taxon>
        <taxon>Metazoa</taxon>
        <taxon>Spiralia</taxon>
        <taxon>Lophotrochozoa</taxon>
        <taxon>Mollusca</taxon>
        <taxon>Bivalvia</taxon>
        <taxon>Autobranchia</taxon>
        <taxon>Heteroconchia</taxon>
        <taxon>Euheterodonta</taxon>
        <taxon>Imparidentia</taxon>
        <taxon>Neoheterodontei</taxon>
        <taxon>Myida</taxon>
        <taxon>Dreissenoidea</taxon>
        <taxon>Dreissenidae</taxon>
        <taxon>Dreissena</taxon>
    </lineage>
</organism>
<dbReference type="AlphaFoldDB" id="A0A9D4R1P1"/>